<proteinExistence type="predicted"/>
<dbReference type="SUPFAM" id="SSF53335">
    <property type="entry name" value="S-adenosyl-L-methionine-dependent methyltransferases"/>
    <property type="match status" value="1"/>
</dbReference>
<dbReference type="GO" id="GO:0032259">
    <property type="term" value="P:methylation"/>
    <property type="evidence" value="ECO:0007669"/>
    <property type="project" value="UniProtKB-KW"/>
</dbReference>
<sequence>MRVLSVTGVFSSVDDGIYGLTPASRLLVGSRNVAPFLTMMLDSVAVSPFFRLAEWLQRELPEPSLFEVTHGQKPWDLEASHFGVLLNEGMLADSNFIMDVVVKECGDVFRGLSSLTDVGGGLGGAAQAIMHEGWVMHDWGDAESVKTQDTKELQESYTSKRCRREGHNIRAESSNVQLKETRVLFDLLMMVVINGTERDEQEWKEDYIRGWI</sequence>
<keyword evidence="1" id="KW-0489">Methyltransferase</keyword>
<dbReference type="PROSITE" id="PS51683">
    <property type="entry name" value="SAM_OMT_II"/>
    <property type="match status" value="1"/>
</dbReference>
<dbReference type="InterPro" id="IPR001077">
    <property type="entry name" value="COMT_C"/>
</dbReference>
<evidence type="ECO:0000313" key="6">
    <source>
        <dbReference type="Proteomes" id="UP000324897"/>
    </source>
</evidence>
<accession>A0A5J9UA36</accession>
<dbReference type="Proteomes" id="UP000324897">
    <property type="component" value="Chromosome 7"/>
</dbReference>
<evidence type="ECO:0000259" key="4">
    <source>
        <dbReference type="Pfam" id="PF00891"/>
    </source>
</evidence>
<dbReference type="EMBL" id="RWGY01000029">
    <property type="protein sequence ID" value="TVU20592.1"/>
    <property type="molecule type" value="Genomic_DNA"/>
</dbReference>
<organism evidence="5 6">
    <name type="scientific">Eragrostis curvula</name>
    <name type="common">weeping love grass</name>
    <dbReference type="NCBI Taxonomy" id="38414"/>
    <lineage>
        <taxon>Eukaryota</taxon>
        <taxon>Viridiplantae</taxon>
        <taxon>Streptophyta</taxon>
        <taxon>Embryophyta</taxon>
        <taxon>Tracheophyta</taxon>
        <taxon>Spermatophyta</taxon>
        <taxon>Magnoliopsida</taxon>
        <taxon>Liliopsida</taxon>
        <taxon>Poales</taxon>
        <taxon>Poaceae</taxon>
        <taxon>PACMAD clade</taxon>
        <taxon>Chloridoideae</taxon>
        <taxon>Eragrostideae</taxon>
        <taxon>Eragrostidinae</taxon>
        <taxon>Eragrostis</taxon>
    </lineage>
</organism>
<dbReference type="Gramene" id="TVU20592">
    <property type="protein sequence ID" value="TVU20592"/>
    <property type="gene ID" value="EJB05_36806"/>
</dbReference>
<name>A0A5J9UA36_9POAL</name>
<keyword evidence="2" id="KW-0808">Transferase</keyword>
<feature type="non-terminal residue" evidence="5">
    <location>
        <position position="1"/>
    </location>
</feature>
<dbReference type="Gene3D" id="3.40.50.150">
    <property type="entry name" value="Vaccinia Virus protein VP39"/>
    <property type="match status" value="2"/>
</dbReference>
<evidence type="ECO:0000256" key="2">
    <source>
        <dbReference type="ARBA" id="ARBA00022679"/>
    </source>
</evidence>
<dbReference type="PANTHER" id="PTHR11746">
    <property type="entry name" value="O-METHYLTRANSFERASE"/>
    <property type="match status" value="1"/>
</dbReference>
<keyword evidence="3" id="KW-0949">S-adenosyl-L-methionine</keyword>
<dbReference type="AlphaFoldDB" id="A0A5J9UA36"/>
<feature type="domain" description="O-methyltransferase C-terminal" evidence="4">
    <location>
        <begin position="50"/>
        <end position="131"/>
    </location>
</feature>
<evidence type="ECO:0000313" key="5">
    <source>
        <dbReference type="EMBL" id="TVU20592.1"/>
    </source>
</evidence>
<dbReference type="InterPro" id="IPR029063">
    <property type="entry name" value="SAM-dependent_MTases_sf"/>
</dbReference>
<dbReference type="InterPro" id="IPR016461">
    <property type="entry name" value="COMT-like"/>
</dbReference>
<dbReference type="Pfam" id="PF00891">
    <property type="entry name" value="Methyltransf_2"/>
    <property type="match status" value="1"/>
</dbReference>
<evidence type="ECO:0000256" key="3">
    <source>
        <dbReference type="ARBA" id="ARBA00022691"/>
    </source>
</evidence>
<reference evidence="5 6" key="1">
    <citation type="journal article" date="2019" name="Sci. Rep.">
        <title>A high-quality genome of Eragrostis curvula grass provides insights into Poaceae evolution and supports new strategies to enhance forage quality.</title>
        <authorList>
            <person name="Carballo J."/>
            <person name="Santos B.A.C.M."/>
            <person name="Zappacosta D."/>
            <person name="Garbus I."/>
            <person name="Selva J.P."/>
            <person name="Gallo C.A."/>
            <person name="Diaz A."/>
            <person name="Albertini E."/>
            <person name="Caccamo M."/>
            <person name="Echenique V."/>
        </authorList>
    </citation>
    <scope>NUCLEOTIDE SEQUENCE [LARGE SCALE GENOMIC DNA]</scope>
    <source>
        <strain evidence="6">cv. Victoria</strain>
        <tissue evidence="5">Leaf</tissue>
    </source>
</reference>
<gene>
    <name evidence="5" type="ORF">EJB05_36806</name>
</gene>
<keyword evidence="6" id="KW-1185">Reference proteome</keyword>
<dbReference type="GO" id="GO:0008171">
    <property type="term" value="F:O-methyltransferase activity"/>
    <property type="evidence" value="ECO:0007669"/>
    <property type="project" value="InterPro"/>
</dbReference>
<evidence type="ECO:0000256" key="1">
    <source>
        <dbReference type="ARBA" id="ARBA00022603"/>
    </source>
</evidence>
<protein>
    <recommendedName>
        <fullName evidence="4">O-methyltransferase C-terminal domain-containing protein</fullName>
    </recommendedName>
</protein>
<comment type="caution">
    <text evidence="5">The sequence shown here is derived from an EMBL/GenBank/DDBJ whole genome shotgun (WGS) entry which is preliminary data.</text>
</comment>